<dbReference type="InterPro" id="IPR051580">
    <property type="entry name" value="ZnF-Chromatin_assoc"/>
</dbReference>
<evidence type="ECO:0000256" key="1">
    <source>
        <dbReference type="ARBA" id="ARBA00022723"/>
    </source>
</evidence>
<evidence type="ECO:0000256" key="2">
    <source>
        <dbReference type="ARBA" id="ARBA00022737"/>
    </source>
</evidence>
<dbReference type="HOGENOM" id="CLU_010535_1_0_1"/>
<evidence type="ECO:0000313" key="7">
    <source>
        <dbReference type="EMBL" id="KII84762.1"/>
    </source>
</evidence>
<reference evidence="7 8" key="1">
    <citation type="submission" date="2014-06" db="EMBL/GenBank/DDBJ databases">
        <title>Evolutionary Origins and Diversification of the Mycorrhizal Mutualists.</title>
        <authorList>
            <consortium name="DOE Joint Genome Institute"/>
            <consortium name="Mycorrhizal Genomics Consortium"/>
            <person name="Kohler A."/>
            <person name="Kuo A."/>
            <person name="Nagy L.G."/>
            <person name="Floudas D."/>
            <person name="Copeland A."/>
            <person name="Barry K.W."/>
            <person name="Cichocki N."/>
            <person name="Veneault-Fourrey C."/>
            <person name="LaButti K."/>
            <person name="Lindquist E.A."/>
            <person name="Lipzen A."/>
            <person name="Lundell T."/>
            <person name="Morin E."/>
            <person name="Murat C."/>
            <person name="Riley R."/>
            <person name="Ohm R."/>
            <person name="Sun H."/>
            <person name="Tunlid A."/>
            <person name="Henrissat B."/>
            <person name="Grigoriev I.V."/>
            <person name="Hibbett D.S."/>
            <person name="Martin F."/>
        </authorList>
    </citation>
    <scope>NUCLEOTIDE SEQUENCE [LARGE SCALE GENOMIC DNA]</scope>
    <source>
        <strain evidence="7 8">FD-325 SS-3</strain>
    </source>
</reference>
<feature type="region of interest" description="Disordered" evidence="5">
    <location>
        <begin position="1"/>
        <end position="35"/>
    </location>
</feature>
<feature type="region of interest" description="Disordered" evidence="5">
    <location>
        <begin position="293"/>
        <end position="334"/>
    </location>
</feature>
<feature type="compositionally biased region" description="Low complexity" evidence="5">
    <location>
        <begin position="169"/>
        <end position="179"/>
    </location>
</feature>
<feature type="compositionally biased region" description="Polar residues" evidence="5">
    <location>
        <begin position="1"/>
        <end position="17"/>
    </location>
</feature>
<gene>
    <name evidence="7" type="ORF">PLICRDRAFT_179104</name>
</gene>
<feature type="compositionally biased region" description="Low complexity" evidence="5">
    <location>
        <begin position="419"/>
        <end position="428"/>
    </location>
</feature>
<feature type="domain" description="C2H2-type" evidence="6">
    <location>
        <begin position="114"/>
        <end position="135"/>
    </location>
</feature>
<feature type="region of interest" description="Disordered" evidence="5">
    <location>
        <begin position="150"/>
        <end position="232"/>
    </location>
</feature>
<evidence type="ECO:0000256" key="4">
    <source>
        <dbReference type="ARBA" id="ARBA00022833"/>
    </source>
</evidence>
<keyword evidence="1" id="KW-0479">Metal-binding</keyword>
<feature type="compositionally biased region" description="Polar residues" evidence="5">
    <location>
        <begin position="429"/>
        <end position="445"/>
    </location>
</feature>
<dbReference type="InterPro" id="IPR013087">
    <property type="entry name" value="Znf_C2H2_type"/>
</dbReference>
<protein>
    <submittedName>
        <fullName evidence="7">Unplaced genomic scaffold PLICRscaffold_16, whole genome shotgun sequence</fullName>
    </submittedName>
</protein>
<evidence type="ECO:0000313" key="8">
    <source>
        <dbReference type="Proteomes" id="UP000053263"/>
    </source>
</evidence>
<proteinExistence type="predicted"/>
<evidence type="ECO:0000256" key="5">
    <source>
        <dbReference type="SAM" id="MobiDB-lite"/>
    </source>
</evidence>
<dbReference type="GO" id="GO:0005634">
    <property type="term" value="C:nucleus"/>
    <property type="evidence" value="ECO:0007669"/>
    <property type="project" value="TreeGrafter"/>
</dbReference>
<feature type="compositionally biased region" description="Low complexity" evidence="5">
    <location>
        <begin position="305"/>
        <end position="322"/>
    </location>
</feature>
<dbReference type="PANTHER" id="PTHR23057:SF0">
    <property type="entry name" value="JUXTAPOSED WITH ANOTHER ZINC FINGER PROTEIN 1"/>
    <property type="match status" value="1"/>
</dbReference>
<keyword evidence="8" id="KW-1185">Reference proteome</keyword>
<dbReference type="Gene3D" id="3.30.160.60">
    <property type="entry name" value="Classic Zinc Finger"/>
    <property type="match status" value="1"/>
</dbReference>
<accession>A0A0C9SRK9</accession>
<dbReference type="Proteomes" id="UP000053263">
    <property type="component" value="Unassembled WGS sequence"/>
</dbReference>
<keyword evidence="4" id="KW-0862">Zinc</keyword>
<feature type="region of interest" description="Disordered" evidence="5">
    <location>
        <begin position="405"/>
        <end position="472"/>
    </location>
</feature>
<sequence length="557" mass="58236">MATHSQPIALPSNNSSDVHMADPPDAGPSSYSGNGPFNPASYTRHFLGSPLSWRGAASFGSRFYPGGSPGQMLGPLDPHDFKTGKLSSSVESDRGSILNAINVIEREGEMCRNFTCCGLPLPDLHALLEHFEDVHVLVYDPAAAAPPFPAPPPFPSAFDPDDMELDTEPPSLSSSLTNSPSPPASPHHPNDSVHPSMLTSASPRPPPPSSLNINGNLNGNGGANGNIQTPATSTTLARPASSLLLSKPFRCPKPNCNKSYKQANGLKYHMTHGSCNYAPRKEVEAVEAVLAARRAAHDSHPPSPSSSHPHSSSDPNSSSHNSGGVGAHDEYTPTPTDLLSIEAEAARRLRPFACGVGECSRRYKNMNGLRYHYAHSGEHGAVGLGMLASGRHEVCRGVPGVGLVGGGSVRRSHSHSSHSHSGSRTTGSATPGQMTPGHSQATTPAASRGGTPMSGASTPMSAGGGGGTTPVMQSAGFQQQLAYAQQQQQQGQYVQPQGMQAAAQQHGIQVQAQQMSSQGMQGQMQGQGMQGQGQQGQMQYAMPGQQYSMPGQQMYGA</sequence>
<name>A0A0C9SRK9_PLICR</name>
<feature type="domain" description="C2H2-type" evidence="6">
    <location>
        <begin position="249"/>
        <end position="272"/>
    </location>
</feature>
<organism evidence="7 8">
    <name type="scientific">Plicaturopsis crispa FD-325 SS-3</name>
    <dbReference type="NCBI Taxonomy" id="944288"/>
    <lineage>
        <taxon>Eukaryota</taxon>
        <taxon>Fungi</taxon>
        <taxon>Dikarya</taxon>
        <taxon>Basidiomycota</taxon>
        <taxon>Agaricomycotina</taxon>
        <taxon>Agaricomycetes</taxon>
        <taxon>Agaricomycetidae</taxon>
        <taxon>Amylocorticiales</taxon>
        <taxon>Amylocorticiaceae</taxon>
        <taxon>Plicatura</taxon>
        <taxon>Plicaturopsis crispa</taxon>
    </lineage>
</organism>
<feature type="domain" description="C2H2-type" evidence="6">
    <location>
        <begin position="352"/>
        <end position="379"/>
    </location>
</feature>
<dbReference type="OrthoDB" id="3269380at2759"/>
<evidence type="ECO:0000256" key="3">
    <source>
        <dbReference type="ARBA" id="ARBA00022771"/>
    </source>
</evidence>
<dbReference type="SMART" id="SM00355">
    <property type="entry name" value="ZnF_C2H2"/>
    <property type="match status" value="3"/>
</dbReference>
<keyword evidence="3" id="KW-0863">Zinc-finger</keyword>
<evidence type="ECO:0000259" key="6">
    <source>
        <dbReference type="SMART" id="SM00355"/>
    </source>
</evidence>
<dbReference type="GO" id="GO:0008270">
    <property type="term" value="F:zinc ion binding"/>
    <property type="evidence" value="ECO:0007669"/>
    <property type="project" value="UniProtKB-KW"/>
</dbReference>
<dbReference type="EMBL" id="KN832569">
    <property type="protein sequence ID" value="KII84762.1"/>
    <property type="molecule type" value="Genomic_DNA"/>
</dbReference>
<dbReference type="AlphaFoldDB" id="A0A0C9SRK9"/>
<dbReference type="PANTHER" id="PTHR23057">
    <property type="entry name" value="JUXTAPOSED WITH ANOTHER ZINC FINGER PROTEIN 1"/>
    <property type="match status" value="1"/>
</dbReference>
<keyword evidence="2" id="KW-0677">Repeat</keyword>